<dbReference type="Gene3D" id="3.30.70.270">
    <property type="match status" value="1"/>
</dbReference>
<gene>
    <name evidence="1" type="ORF">PHMEG_0008563</name>
</gene>
<evidence type="ECO:0000313" key="1">
    <source>
        <dbReference type="EMBL" id="OWZ17489.1"/>
    </source>
</evidence>
<dbReference type="InterPro" id="IPR043502">
    <property type="entry name" value="DNA/RNA_pol_sf"/>
</dbReference>
<dbReference type="SUPFAM" id="SSF56672">
    <property type="entry name" value="DNA/RNA polymerases"/>
    <property type="match status" value="1"/>
</dbReference>
<protein>
    <submittedName>
        <fullName evidence="1">Retroelement pol Polyprotein</fullName>
    </submittedName>
</protein>
<accession>A0A225WK40</accession>
<dbReference type="PANTHER" id="PTHR24559:SF451">
    <property type="entry name" value="REVERSE TRANSCRIPTASE"/>
    <property type="match status" value="1"/>
</dbReference>
<dbReference type="InterPro" id="IPR053134">
    <property type="entry name" value="RNA-dir_DNA_polymerase"/>
</dbReference>
<dbReference type="Proteomes" id="UP000198211">
    <property type="component" value="Unassembled WGS sequence"/>
</dbReference>
<name>A0A225WK40_9STRA</name>
<comment type="caution">
    <text evidence="1">The sequence shown here is derived from an EMBL/GenBank/DDBJ whole genome shotgun (WGS) entry which is preliminary data.</text>
</comment>
<dbReference type="InterPro" id="IPR043128">
    <property type="entry name" value="Rev_trsase/Diguanyl_cyclase"/>
</dbReference>
<reference evidence="2" key="1">
    <citation type="submission" date="2017-03" db="EMBL/GenBank/DDBJ databases">
        <title>Phytopthora megakarya and P. palmivora, two closely related causual agents of cacao black pod achieved similar genome size and gene model numbers by different mechanisms.</title>
        <authorList>
            <person name="Ali S."/>
            <person name="Shao J."/>
            <person name="Larry D.J."/>
            <person name="Kronmiller B."/>
            <person name="Shen D."/>
            <person name="Strem M.D."/>
            <person name="Melnick R.L."/>
            <person name="Guiltinan M.J."/>
            <person name="Tyler B.M."/>
            <person name="Meinhardt L.W."/>
            <person name="Bailey B.A."/>
        </authorList>
    </citation>
    <scope>NUCLEOTIDE SEQUENCE [LARGE SCALE GENOMIC DNA]</scope>
    <source>
        <strain evidence="2">zdho120</strain>
    </source>
</reference>
<proteinExistence type="predicted"/>
<dbReference type="Gene3D" id="3.10.10.10">
    <property type="entry name" value="HIV Type 1 Reverse Transcriptase, subunit A, domain 1"/>
    <property type="match status" value="1"/>
</dbReference>
<dbReference type="STRING" id="4795.A0A225WK40"/>
<organism evidence="1 2">
    <name type="scientific">Phytophthora megakarya</name>
    <dbReference type="NCBI Taxonomy" id="4795"/>
    <lineage>
        <taxon>Eukaryota</taxon>
        <taxon>Sar</taxon>
        <taxon>Stramenopiles</taxon>
        <taxon>Oomycota</taxon>
        <taxon>Peronosporomycetes</taxon>
        <taxon>Peronosporales</taxon>
        <taxon>Peronosporaceae</taxon>
        <taxon>Phytophthora</taxon>
    </lineage>
</organism>
<dbReference type="AlphaFoldDB" id="A0A225WK40"/>
<dbReference type="PANTHER" id="PTHR24559">
    <property type="entry name" value="TRANSPOSON TY3-I GAG-POL POLYPROTEIN"/>
    <property type="match status" value="1"/>
</dbReference>
<dbReference type="OrthoDB" id="122269at2759"/>
<keyword evidence="2" id="KW-1185">Reference proteome</keyword>
<evidence type="ECO:0000313" key="2">
    <source>
        <dbReference type="Proteomes" id="UP000198211"/>
    </source>
</evidence>
<sequence>MYSSVQFNRIIDWQNGLTRFHNQRAVHDYSSVNDSLEMSGLVEGSMDVKPDFLQPPLPSNWQQPIDDYVKSGYFSIPLRPSSIIMLGGQSLPGDDADASSCVFSAAEYETKTSPKTKTVPLQLQVVLGELADVFPAELSPGLQPNRSINHEVVLKPGATPTNRAPFCLSKVEQEALNIFGAERLEKNWIKVSDSPWVSNIFGLPKTDPGTGKSPSRLEWLHSNDPHMPIRWAIAYRLVNAPSDVAKIPLPHIEAVVFSILDLANGYRQMRISPTSKQFTALRMNHDIYRWDVAPMILAGMTGTWTRLMRKQLSHLLFVVVYLDVIRISSRSMPAHVEPL</sequence>
<dbReference type="EMBL" id="NBNE01000746">
    <property type="protein sequence ID" value="OWZ17489.1"/>
    <property type="molecule type" value="Genomic_DNA"/>
</dbReference>